<dbReference type="Gene3D" id="3.40.50.720">
    <property type="entry name" value="NAD(P)-binding Rossmann-like Domain"/>
    <property type="match status" value="1"/>
</dbReference>
<keyword evidence="4" id="KW-1185">Reference proteome</keyword>
<organism evidence="3 4">
    <name type="scientific">Rhizobium mesosinicum</name>
    <dbReference type="NCBI Taxonomy" id="335017"/>
    <lineage>
        <taxon>Bacteria</taxon>
        <taxon>Pseudomonadati</taxon>
        <taxon>Pseudomonadota</taxon>
        <taxon>Alphaproteobacteria</taxon>
        <taxon>Hyphomicrobiales</taxon>
        <taxon>Rhizobiaceae</taxon>
        <taxon>Rhizobium/Agrobacterium group</taxon>
        <taxon>Rhizobium</taxon>
    </lineage>
</organism>
<dbReference type="Proteomes" id="UP000717752">
    <property type="component" value="Unassembled WGS sequence"/>
</dbReference>
<accession>A0ABS7GM76</accession>
<feature type="domain" description="XdhC Rossmann" evidence="2">
    <location>
        <begin position="166"/>
        <end position="284"/>
    </location>
</feature>
<evidence type="ECO:0000259" key="2">
    <source>
        <dbReference type="Pfam" id="PF13478"/>
    </source>
</evidence>
<dbReference type="Pfam" id="PF13478">
    <property type="entry name" value="XdhC_C"/>
    <property type="match status" value="1"/>
</dbReference>
<dbReference type="InterPro" id="IPR052698">
    <property type="entry name" value="MoCofactor_Util/Proc"/>
</dbReference>
<dbReference type="PANTHER" id="PTHR30388">
    <property type="entry name" value="ALDEHYDE OXIDOREDUCTASE MOLYBDENUM COFACTOR ASSEMBLY PROTEIN"/>
    <property type="match status" value="1"/>
</dbReference>
<dbReference type="PANTHER" id="PTHR30388:SF4">
    <property type="entry name" value="MOLYBDENUM COFACTOR INSERTION CHAPERONE PAOD"/>
    <property type="match status" value="1"/>
</dbReference>
<dbReference type="Pfam" id="PF02625">
    <property type="entry name" value="XdhC_CoxI"/>
    <property type="match status" value="1"/>
</dbReference>
<reference evidence="3 4" key="1">
    <citation type="journal article" date="2021" name="MBio">
        <title>Poor Competitiveness of Bradyrhizobium in Pigeon Pea Root Colonization in Indian Soils.</title>
        <authorList>
            <person name="Chalasani D."/>
            <person name="Basu A."/>
            <person name="Pullabhotla S.V.S.R.N."/>
            <person name="Jorrin B."/>
            <person name="Neal A.L."/>
            <person name="Poole P.S."/>
            <person name="Podile A.R."/>
            <person name="Tkacz A."/>
        </authorList>
    </citation>
    <scope>NUCLEOTIDE SEQUENCE [LARGE SCALE GENOMIC DNA]</scope>
    <source>
        <strain evidence="3 4">HU56</strain>
    </source>
</reference>
<name>A0ABS7GM76_9HYPH</name>
<dbReference type="EMBL" id="JAEUAK010000001">
    <property type="protein sequence ID" value="MBW9051083.1"/>
    <property type="molecule type" value="Genomic_DNA"/>
</dbReference>
<dbReference type="RefSeq" id="WP_220332622.1">
    <property type="nucleotide sequence ID" value="NZ_JAEUAK010000001.1"/>
</dbReference>
<comment type="caution">
    <text evidence="3">The sequence shown here is derived from an EMBL/GenBank/DDBJ whole genome shotgun (WGS) entry which is preliminary data.</text>
</comment>
<feature type="domain" description="XdhC- CoxI" evidence="1">
    <location>
        <begin position="18"/>
        <end position="83"/>
    </location>
</feature>
<evidence type="ECO:0000259" key="1">
    <source>
        <dbReference type="Pfam" id="PF02625"/>
    </source>
</evidence>
<dbReference type="InterPro" id="IPR003777">
    <property type="entry name" value="XdhC_CoxI"/>
</dbReference>
<proteinExistence type="predicted"/>
<evidence type="ECO:0000313" key="3">
    <source>
        <dbReference type="EMBL" id="MBW9051083.1"/>
    </source>
</evidence>
<evidence type="ECO:0000313" key="4">
    <source>
        <dbReference type="Proteomes" id="UP000717752"/>
    </source>
</evidence>
<sequence>MITQSNEEVIRFATQGHESGTTSALVALVEIRGGAPRPLGSLLAVRETGLYCGYISGGCVEAAVATEAIAAIHAGQDRMLKFGEGSPFFDIVLPCGGGITVAIHIVRDAKPLRTVLAELNARRCASLDYDARLQSLTAVSDIQSVGWTGDVFRVRFRPKCRVVAAGRSIEADVTARVLQSSGYEVISTGLRDELDLNCIDPDTAFITLSHDLENEVPLLARVLSSTIPFYLGALGGKRTHARRSEMLRSLGCSDMDINRIVAPIGLLPQARDASTLAISVAADIAASRHALVHI</sequence>
<protein>
    <submittedName>
        <fullName evidence="3">XdhC family protein</fullName>
    </submittedName>
</protein>
<gene>
    <name evidence="3" type="ORF">JNB85_01500</name>
</gene>
<dbReference type="InterPro" id="IPR027051">
    <property type="entry name" value="XdhC_Rossmann_dom"/>
</dbReference>